<gene>
    <name evidence="1" type="ORF">PR048_024908</name>
</gene>
<proteinExistence type="predicted"/>
<protein>
    <submittedName>
        <fullName evidence="1">Uncharacterized protein</fullName>
    </submittedName>
</protein>
<dbReference type="InterPro" id="IPR021109">
    <property type="entry name" value="Peptidase_aspartic_dom_sf"/>
</dbReference>
<organism evidence="1 2">
    <name type="scientific">Dryococelus australis</name>
    <dbReference type="NCBI Taxonomy" id="614101"/>
    <lineage>
        <taxon>Eukaryota</taxon>
        <taxon>Metazoa</taxon>
        <taxon>Ecdysozoa</taxon>
        <taxon>Arthropoda</taxon>
        <taxon>Hexapoda</taxon>
        <taxon>Insecta</taxon>
        <taxon>Pterygota</taxon>
        <taxon>Neoptera</taxon>
        <taxon>Polyneoptera</taxon>
        <taxon>Phasmatodea</taxon>
        <taxon>Verophasmatodea</taxon>
        <taxon>Anareolatae</taxon>
        <taxon>Phasmatidae</taxon>
        <taxon>Eurycanthinae</taxon>
        <taxon>Dryococelus</taxon>
    </lineage>
</organism>
<dbReference type="Gene3D" id="2.40.70.10">
    <property type="entry name" value="Acid Proteases"/>
    <property type="match status" value="1"/>
</dbReference>
<dbReference type="Proteomes" id="UP001159363">
    <property type="component" value="Chromosome 9"/>
</dbReference>
<sequence>MYPDESSASTEAESPVRSPHNRFAQCAGCLTAGNLRFTSSCTALYMSRREAVTHKRLQAGNPTIICLCAARAPPNKIESTACSRTTGSHPVFWARARLCANEHTRLMTLPARPSSRCRAALGPQSLNLSLSSVWPDVQRKEVKFVSATEELPAPQYYTTLTLQIAGHVYTRDFIAIDNLQPGVIIGCDFIRRHKLIPDLHARIATTRHNGSPPITASPAYGFGLLQKVLVRPNSHDWKKTFRPFHMPSVWLTPSDGHRLANNHNYVHAKLLANKNELQRINRRGVRRVVWRSEPGEMGLRGALATRGGYKTAGLRSPALQVLALSLSAFPPLQCSPLSNISFRAPGTIKIRPVDKESQGAGTFFYSRDCRYPVSCAANVPLDLSACHTRTHTYTSRAGGRLASSFPHQSQKRQILCGDCKHETLPARTKALDTGVCVRGTTVTERLERSPPTKAIRVQYPARSPDFLKWESCRTMPLVGGFSRGSPVPPVPLFRCRSIFTSIALIGS</sequence>
<evidence type="ECO:0000313" key="1">
    <source>
        <dbReference type="EMBL" id="KAJ8874067.1"/>
    </source>
</evidence>
<evidence type="ECO:0000313" key="2">
    <source>
        <dbReference type="Proteomes" id="UP001159363"/>
    </source>
</evidence>
<reference evidence="1 2" key="1">
    <citation type="submission" date="2023-02" db="EMBL/GenBank/DDBJ databases">
        <title>LHISI_Scaffold_Assembly.</title>
        <authorList>
            <person name="Stuart O.P."/>
            <person name="Cleave R."/>
            <person name="Magrath M.J.L."/>
            <person name="Mikheyev A.S."/>
        </authorList>
    </citation>
    <scope>NUCLEOTIDE SEQUENCE [LARGE SCALE GENOMIC DNA]</scope>
    <source>
        <strain evidence="1">Daus_M_001</strain>
        <tissue evidence="1">Leg muscle</tissue>
    </source>
</reference>
<keyword evidence="2" id="KW-1185">Reference proteome</keyword>
<accession>A0ABQ9GPU1</accession>
<dbReference type="EMBL" id="JARBHB010000010">
    <property type="protein sequence ID" value="KAJ8874067.1"/>
    <property type="molecule type" value="Genomic_DNA"/>
</dbReference>
<comment type="caution">
    <text evidence="1">The sequence shown here is derived from an EMBL/GenBank/DDBJ whole genome shotgun (WGS) entry which is preliminary data.</text>
</comment>
<name>A0ABQ9GPU1_9NEOP</name>